<dbReference type="InterPro" id="IPR038765">
    <property type="entry name" value="Papain-like_cys_pep_sf"/>
</dbReference>
<dbReference type="Pfam" id="PF13306">
    <property type="entry name" value="LRR_5"/>
    <property type="match status" value="2"/>
</dbReference>
<reference evidence="10 12" key="1">
    <citation type="submission" date="2015-07" db="EMBL/GenBank/DDBJ databases">
        <authorList>
            <person name="Noorani M."/>
        </authorList>
    </citation>
    <scope>NUCLEOTIDE SEQUENCE [LARGE SCALE GENOMIC DNA]</scope>
    <source>
        <strain evidence="10 12">W1435</strain>
    </source>
</reference>
<name>A0A0K1NP24_9BACT</name>
<dbReference type="EMBL" id="CP072369">
    <property type="protein sequence ID" value="QUB86066.1"/>
    <property type="molecule type" value="Genomic_DNA"/>
</dbReference>
<feature type="active site" description="Nucleophile" evidence="6">
    <location>
        <position position="181"/>
    </location>
</feature>
<dbReference type="InterPro" id="IPR032675">
    <property type="entry name" value="LRR_dom_sf"/>
</dbReference>
<proteinExistence type="inferred from homology"/>
<dbReference type="Pfam" id="PF13734">
    <property type="entry name" value="Inhibitor_I69"/>
    <property type="match status" value="1"/>
</dbReference>
<dbReference type="eggNOG" id="COG3209">
    <property type="taxonomic scope" value="Bacteria"/>
</dbReference>
<dbReference type="Proteomes" id="UP000060345">
    <property type="component" value="Chromosome 2"/>
</dbReference>
<dbReference type="Gene3D" id="3.80.10.10">
    <property type="entry name" value="Ribonuclease Inhibitor"/>
    <property type="match status" value="2"/>
</dbReference>
<dbReference type="EMBL" id="CP012075">
    <property type="protein sequence ID" value="AKU70436.1"/>
    <property type="molecule type" value="Genomic_DNA"/>
</dbReference>
<dbReference type="KEGG" id="pfus:ADJ77_11785"/>
<keyword evidence="2" id="KW-0645">Protease</keyword>
<evidence type="ECO:0000256" key="2">
    <source>
        <dbReference type="ARBA" id="ARBA00022670"/>
    </source>
</evidence>
<gene>
    <name evidence="10" type="ORF">ADJ77_11785</name>
    <name evidence="11" type="ORF">J5A51_02015</name>
</gene>
<dbReference type="Proteomes" id="UP000682005">
    <property type="component" value="Chromosome 2"/>
</dbReference>
<feature type="domain" description="MBG" evidence="9">
    <location>
        <begin position="645"/>
        <end position="698"/>
    </location>
</feature>
<dbReference type="STRING" id="1236517.ADJ77_11785"/>
<dbReference type="OrthoDB" id="2235251at2"/>
<keyword evidence="4" id="KW-0378">Hydrolase</keyword>
<evidence type="ECO:0000313" key="11">
    <source>
        <dbReference type="EMBL" id="QUB86066.1"/>
    </source>
</evidence>
<evidence type="ECO:0000256" key="3">
    <source>
        <dbReference type="ARBA" id="ARBA00022729"/>
    </source>
</evidence>
<evidence type="ECO:0000313" key="10">
    <source>
        <dbReference type="EMBL" id="AKU70436.1"/>
    </source>
</evidence>
<evidence type="ECO:0000256" key="7">
    <source>
        <dbReference type="SAM" id="SignalP"/>
    </source>
</evidence>
<evidence type="ECO:0000259" key="9">
    <source>
        <dbReference type="Pfam" id="PF18676"/>
    </source>
</evidence>
<dbReference type="GO" id="GO:0006508">
    <property type="term" value="P:proteolysis"/>
    <property type="evidence" value="ECO:0007669"/>
    <property type="project" value="UniProtKB-KW"/>
</dbReference>
<dbReference type="RefSeq" id="WP_025078221.1">
    <property type="nucleotide sequence ID" value="NZ_CP012075.1"/>
</dbReference>
<keyword evidence="3 7" id="KW-0732">Signal</keyword>
<dbReference type="Pfam" id="PF18676">
    <property type="entry name" value="MBG_2"/>
    <property type="match status" value="2"/>
</dbReference>
<comment type="similarity">
    <text evidence="1">Belongs to the peptidase C10 family.</text>
</comment>
<feature type="domain" description="MBG" evidence="9">
    <location>
        <begin position="729"/>
        <end position="798"/>
    </location>
</feature>
<reference evidence="11 13" key="2">
    <citation type="submission" date="2021-03" db="EMBL/GenBank/DDBJ databases">
        <title>Human Oral Microbial Genomes.</title>
        <authorList>
            <person name="Johnston C.D."/>
            <person name="Chen T."/>
            <person name="Dewhirst F.E."/>
        </authorList>
    </citation>
    <scope>NUCLEOTIDE SEQUENCE [LARGE SCALE GENOMIC DNA]</scope>
    <source>
        <strain evidence="11 13">W1435</strain>
    </source>
</reference>
<feature type="domain" description="Spi protease inhibitor" evidence="8">
    <location>
        <begin position="50"/>
        <end position="115"/>
    </location>
</feature>
<evidence type="ECO:0000256" key="1">
    <source>
        <dbReference type="ARBA" id="ARBA00009693"/>
    </source>
</evidence>
<dbReference type="GO" id="GO:0008234">
    <property type="term" value="F:cysteine-type peptidase activity"/>
    <property type="evidence" value="ECO:0007669"/>
    <property type="project" value="UniProtKB-KW"/>
</dbReference>
<dbReference type="Gene3D" id="3.30.910.30">
    <property type="entry name" value="Peptidase C10 family"/>
    <property type="match status" value="1"/>
</dbReference>
<dbReference type="AlphaFoldDB" id="A0A0K1NP24"/>
<evidence type="ECO:0000259" key="8">
    <source>
        <dbReference type="Pfam" id="PF13734"/>
    </source>
</evidence>
<feature type="chain" id="PRO_5044544714" evidence="7">
    <location>
        <begin position="25"/>
        <end position="853"/>
    </location>
</feature>
<feature type="signal peptide" evidence="7">
    <location>
        <begin position="1"/>
        <end position="24"/>
    </location>
</feature>
<organism evidence="10 12">
    <name type="scientific">Prevotella fusca JCM 17724</name>
    <dbReference type="NCBI Taxonomy" id="1236517"/>
    <lineage>
        <taxon>Bacteria</taxon>
        <taxon>Pseudomonadati</taxon>
        <taxon>Bacteroidota</taxon>
        <taxon>Bacteroidia</taxon>
        <taxon>Bacteroidales</taxon>
        <taxon>Prevotellaceae</taxon>
        <taxon>Prevotella</taxon>
    </lineage>
</organism>
<evidence type="ECO:0000256" key="5">
    <source>
        <dbReference type="ARBA" id="ARBA00022807"/>
    </source>
</evidence>
<dbReference type="InterPro" id="IPR025896">
    <property type="entry name" value="Spi_Prtas-inh"/>
</dbReference>
<protein>
    <submittedName>
        <fullName evidence="11">C10 family peptidase</fullName>
    </submittedName>
    <submittedName>
        <fullName evidence="10">Peptidase C10 family protein</fullName>
    </submittedName>
</protein>
<feature type="active site" description="Proton acceptor" evidence="6">
    <location>
        <position position="327"/>
    </location>
</feature>
<evidence type="ECO:0000256" key="4">
    <source>
        <dbReference type="ARBA" id="ARBA00022801"/>
    </source>
</evidence>
<keyword evidence="13" id="KW-1185">Reference proteome</keyword>
<dbReference type="Pfam" id="PF01640">
    <property type="entry name" value="Peptidase_C10"/>
    <property type="match status" value="1"/>
</dbReference>
<dbReference type="PRINTS" id="PR00797">
    <property type="entry name" value="STREPTOPAIN"/>
</dbReference>
<sequence>MMNFRKRLSMSLLLALSIALSISAAPRTKAAIRAAAAQVFSQSPALSMSGAHRDELKTLQANKAYTVMGYKKGGFVIISNDDLVPAVIACSSTVFDKNTKNEGFKWYLTAAENAINNIVAKGTPSKMVMPNADKYAPQVSSFISSEWGQERPYNDLCPEATASGTGAWQGYGGTGRAVTGCVATAMAQIMSYNGYPKKGTGTHSVSVKQADGTKKLVTVNYDESVYDWANMIDSYKGKYSEAQGKAVAKLMLDCGVAADMMYATDASGTYMQNACEGLRRNFGYSETTQMLVREDYSEEAWMDMVFNELNARRAILYTGLDSKNGGHAFVLCGYDASGKVWVNWGWEGNFDGFYDISLLNPTGNKFSEHQDMIIGFEGIHGELLQDTVSVSEPGKLSSLISDSTYNRISKLKVNGRINSTDLRTIRQIAGCDVNGMMLRSSLTELDLGDAEIIDGGEPYLIDGKRQLTTVKHEVPERAFYGCKTLHRLILPKTTVSIADGAFGKLSRLDSISIPADDSRNYIFDGRILMTKDTTEIISVLPCNTGELTVRKGVVRIHSYGLAGCSSLTKVTLPNTLKEIGDEAFAGNNTLSAIRLYARKVPALGRNVFADLNRIVTRLQIPSGTKNLYKSSDQWKDFNVVEFGTTIKVRNASRTYGKANPKFGWQMKGDYVDGTPLLTCEATPASPVGRYVISVSRGSITEEEVEFSSGYLYVQKATANLRAKNLTVGIGETPVFGYTVDGLQNNETAVELTEAPVFTVKDSDGKVVSSFDVPGQYVIEVAGGLADNYLFNYFPAQLTVQSAANGISPTPQAAPSATFDVFTLDGICVAKAVSDFSSLAKGVYVVNGRKVRVR</sequence>
<dbReference type="InterPro" id="IPR026906">
    <property type="entry name" value="LRR_5"/>
</dbReference>
<evidence type="ECO:0000313" key="13">
    <source>
        <dbReference type="Proteomes" id="UP000682005"/>
    </source>
</evidence>
<evidence type="ECO:0000256" key="6">
    <source>
        <dbReference type="PIRSR" id="PIRSR600200-1"/>
    </source>
</evidence>
<accession>A0A0K1NP24</accession>
<dbReference type="SUPFAM" id="SSF52058">
    <property type="entry name" value="L domain-like"/>
    <property type="match status" value="1"/>
</dbReference>
<evidence type="ECO:0000313" key="12">
    <source>
        <dbReference type="Proteomes" id="UP000060345"/>
    </source>
</evidence>
<dbReference type="SUPFAM" id="SSF54001">
    <property type="entry name" value="Cysteine proteinases"/>
    <property type="match status" value="1"/>
</dbReference>
<dbReference type="Gene3D" id="3.90.70.50">
    <property type="entry name" value="Peptidase C10, streptopain"/>
    <property type="match status" value="1"/>
</dbReference>
<dbReference type="InterPro" id="IPR041286">
    <property type="entry name" value="MBG_2"/>
</dbReference>
<dbReference type="InterPro" id="IPR044934">
    <property type="entry name" value="Streptopain_sf"/>
</dbReference>
<keyword evidence="5" id="KW-0788">Thiol protease</keyword>
<dbReference type="InterPro" id="IPR000200">
    <property type="entry name" value="Peptidase_C10"/>
</dbReference>